<name>E8R684_ISOPI</name>
<accession>E8R684</accession>
<dbReference type="AlphaFoldDB" id="E8R684"/>
<feature type="region of interest" description="Disordered" evidence="1">
    <location>
        <begin position="1"/>
        <end position="37"/>
    </location>
</feature>
<feature type="compositionally biased region" description="Gly residues" evidence="1">
    <location>
        <begin position="12"/>
        <end position="26"/>
    </location>
</feature>
<sequence>MSQRVPPSDSGAAGGGSSGPGGGGLIPGRPMAHVPMGPMMPGHMPVGVAIAVDSQEGAVTARQAGGLIDLRLQVSPLRVPLPVALQNVAKAVNIAFQTNFAENMLETVYQAAIVRKREVLVVHKDYFGYGTGWFSMFGRLLKSMELTLQGPDPVSPEFQRLVEQKKPRTISGLLNLLFRKLDIVPEYEDRVPFYFQQMFDRLEASGIIVGWNREEWSIRTTKIGLDIRVEPAEWVWAELEARELEAKAAQAERITKAKRRLEDARQAQTQAESSRESPPRPSSQIEPTPEAATDEVGTGQQPSG</sequence>
<dbReference type="Proteomes" id="UP000008631">
    <property type="component" value="Chromosome"/>
</dbReference>
<feature type="compositionally biased region" description="Low complexity" evidence="1">
    <location>
        <begin position="27"/>
        <end position="37"/>
    </location>
</feature>
<feature type="region of interest" description="Disordered" evidence="1">
    <location>
        <begin position="255"/>
        <end position="304"/>
    </location>
</feature>
<reference evidence="2 3" key="2">
    <citation type="journal article" date="2011" name="Stand. Genomic Sci.">
        <title>Complete genome sequence of Isosphaera pallida type strain (IS1B).</title>
        <authorList>
            <consortium name="US DOE Joint Genome Institute (JGI-PGF)"/>
            <person name="Goker M."/>
            <person name="Cleland D."/>
            <person name="Saunders E."/>
            <person name="Lapidus A."/>
            <person name="Nolan M."/>
            <person name="Lucas S."/>
            <person name="Hammon N."/>
            <person name="Deshpande S."/>
            <person name="Cheng J.F."/>
            <person name="Tapia R."/>
            <person name="Han C."/>
            <person name="Goodwin L."/>
            <person name="Pitluck S."/>
            <person name="Liolios K."/>
            <person name="Pagani I."/>
            <person name="Ivanova N."/>
            <person name="Mavromatis K."/>
            <person name="Pati A."/>
            <person name="Chen A."/>
            <person name="Palaniappan K."/>
            <person name="Land M."/>
            <person name="Hauser L."/>
            <person name="Chang Y.J."/>
            <person name="Jeffries C.D."/>
            <person name="Detter J.C."/>
            <person name="Beck B."/>
            <person name="Woyke T."/>
            <person name="Bristow J."/>
            <person name="Eisen J.A."/>
            <person name="Markowitz V."/>
            <person name="Hugenholtz P."/>
            <person name="Kyrpides N.C."/>
            <person name="Klenk H.P."/>
        </authorList>
    </citation>
    <scope>NUCLEOTIDE SEQUENCE [LARGE SCALE GENOMIC DNA]</scope>
    <source>
        <strain evidence="3">ATCC 43644 / DSM 9630 / IS1B</strain>
    </source>
</reference>
<proteinExistence type="predicted"/>
<keyword evidence="3" id="KW-1185">Reference proteome</keyword>
<organism evidence="2 3">
    <name type="scientific">Isosphaera pallida (strain ATCC 43644 / DSM 9630 / IS1B)</name>
    <dbReference type="NCBI Taxonomy" id="575540"/>
    <lineage>
        <taxon>Bacteria</taxon>
        <taxon>Pseudomonadati</taxon>
        <taxon>Planctomycetota</taxon>
        <taxon>Planctomycetia</taxon>
        <taxon>Isosphaerales</taxon>
        <taxon>Isosphaeraceae</taxon>
        <taxon>Isosphaera</taxon>
    </lineage>
</organism>
<dbReference type="EMBL" id="CP002353">
    <property type="protein sequence ID" value="ADV60779.1"/>
    <property type="molecule type" value="Genomic_DNA"/>
</dbReference>
<protein>
    <submittedName>
        <fullName evidence="2">Uncharacterized protein</fullName>
    </submittedName>
</protein>
<evidence type="ECO:0000256" key="1">
    <source>
        <dbReference type="SAM" id="MobiDB-lite"/>
    </source>
</evidence>
<evidence type="ECO:0000313" key="2">
    <source>
        <dbReference type="EMBL" id="ADV60779.1"/>
    </source>
</evidence>
<dbReference type="HOGENOM" id="CLU_914579_0_0_0"/>
<reference key="1">
    <citation type="submission" date="2010-11" db="EMBL/GenBank/DDBJ databases">
        <title>The complete sequence of chromosome of Isophaera pallida ATCC 43644.</title>
        <authorList>
            <consortium name="US DOE Joint Genome Institute (JGI-PGF)"/>
            <person name="Lucas S."/>
            <person name="Copeland A."/>
            <person name="Lapidus A."/>
            <person name="Bruce D."/>
            <person name="Goodwin L."/>
            <person name="Pitluck S."/>
            <person name="Kyrpides N."/>
            <person name="Mavromatis K."/>
            <person name="Pagani I."/>
            <person name="Ivanova N."/>
            <person name="Saunders E."/>
            <person name="Brettin T."/>
            <person name="Detter J.C."/>
            <person name="Han C."/>
            <person name="Tapia R."/>
            <person name="Land M."/>
            <person name="Hauser L."/>
            <person name="Markowitz V."/>
            <person name="Cheng J.-F."/>
            <person name="Hugenholtz P."/>
            <person name="Woyke T."/>
            <person name="Wu D."/>
            <person name="Eisen J.A."/>
        </authorList>
    </citation>
    <scope>NUCLEOTIDE SEQUENCE</scope>
    <source>
        <strain>ATCC 43644</strain>
    </source>
</reference>
<dbReference type="InParanoid" id="E8R684"/>
<evidence type="ECO:0000313" key="3">
    <source>
        <dbReference type="Proteomes" id="UP000008631"/>
    </source>
</evidence>
<dbReference type="RefSeq" id="WP_013563068.1">
    <property type="nucleotide sequence ID" value="NC_014962.1"/>
</dbReference>
<gene>
    <name evidence="2" type="ordered locus">Isop_0182</name>
</gene>
<dbReference type="OrthoDB" id="212938at2"/>
<dbReference type="KEGG" id="ipa:Isop_0182"/>
<dbReference type="eggNOG" id="ENOG5032CJT">
    <property type="taxonomic scope" value="Bacteria"/>
</dbReference>
<feature type="compositionally biased region" description="Low complexity" evidence="1">
    <location>
        <begin position="1"/>
        <end position="11"/>
    </location>
</feature>